<dbReference type="PIRSF" id="PIRSF015582">
    <property type="entry name" value="Cit_lyase_B"/>
    <property type="match status" value="1"/>
</dbReference>
<gene>
    <name evidence="7" type="ORF">BXZ70DRAFT_921197</name>
</gene>
<evidence type="ECO:0000256" key="4">
    <source>
        <dbReference type="PIRSR" id="PIRSR015582-1"/>
    </source>
</evidence>
<dbReference type="InterPro" id="IPR011206">
    <property type="entry name" value="Citrate_lyase_beta/mcl1/mcl2"/>
</dbReference>
<evidence type="ECO:0000256" key="1">
    <source>
        <dbReference type="ARBA" id="ARBA00001946"/>
    </source>
</evidence>
<keyword evidence="8" id="KW-1185">Reference proteome</keyword>
<name>A0A8K0UWC0_9AGAR</name>
<dbReference type="Gene3D" id="3.20.20.60">
    <property type="entry name" value="Phosphoenolpyruvate-binding domains"/>
    <property type="match status" value="1"/>
</dbReference>
<feature type="binding site" evidence="5">
    <location>
        <position position="223"/>
    </location>
    <ligand>
        <name>Mg(2+)</name>
        <dbReference type="ChEBI" id="CHEBI:18420"/>
    </ligand>
</feature>
<keyword evidence="7" id="KW-0418">Kinase</keyword>
<dbReference type="GO" id="GO:0000287">
    <property type="term" value="F:magnesium ion binding"/>
    <property type="evidence" value="ECO:0007669"/>
    <property type="project" value="TreeGrafter"/>
</dbReference>
<keyword evidence="3 5" id="KW-0460">Magnesium</keyword>
<dbReference type="Proteomes" id="UP000813824">
    <property type="component" value="Unassembled WGS sequence"/>
</dbReference>
<feature type="binding site" evidence="4">
    <location>
        <position position="188"/>
    </location>
    <ligand>
        <name>substrate</name>
    </ligand>
</feature>
<keyword evidence="2 5" id="KW-0479">Metal-binding</keyword>
<dbReference type="InterPro" id="IPR040442">
    <property type="entry name" value="Pyrv_kinase-like_dom_sf"/>
</dbReference>
<comment type="caution">
    <text evidence="7">The sequence shown here is derived from an EMBL/GenBank/DDBJ whole genome shotgun (WGS) entry which is preliminary data.</text>
</comment>
<dbReference type="PANTHER" id="PTHR32308:SF0">
    <property type="entry name" value="HPCH_HPAI ALDOLASE_CITRATE LYASE DOMAIN-CONTAINING PROTEIN"/>
    <property type="match status" value="1"/>
</dbReference>
<sequence>MLHARMALTPSYLTQASVYFAGLRTRAVRHHHGRTIEIACRSQIRSYSIASKDSDTTLRRSWLYVPASSSRMLEKSLTTTSDVIIYDLEDSVPPDAKTAARERLEKFLTSTSDLHDTQRVAVRLNSIDTLFFQDDIAAALKLPAITTLILPKIHSVQDLHYVSRKISEIRHTMGSSTKQPLNLVASIESARSLFNIGGIASWKSEHGHLLGGKLSSLLFAAEDYCADTRIIRTASRRELLFTRSQVAITARAFGLQAIDMVCINYRDPDYLREECQDGRELGYTGKQAIHPAQVDIIQSTYVPTVKEIARAAKIVHFMRKAHANERGAIGLPLEGGGEEMIDAPMIKQAENTIRAAKSAGLDIPQIDG</sequence>
<dbReference type="AlphaFoldDB" id="A0A8K0UWC0"/>
<proteinExistence type="predicted"/>
<protein>
    <submittedName>
        <fullName evidence="7">Pyruvate/Phosphoenolpyruvate kinase-like domain-containing protein</fullName>
    </submittedName>
</protein>
<feature type="binding site" evidence="5">
    <location>
        <position position="188"/>
    </location>
    <ligand>
        <name>Mg(2+)</name>
        <dbReference type="ChEBI" id="CHEBI:18420"/>
    </ligand>
</feature>
<dbReference type="EMBL" id="JAEVFJ010000005">
    <property type="protein sequence ID" value="KAH8104486.1"/>
    <property type="molecule type" value="Genomic_DNA"/>
</dbReference>
<accession>A0A8K0UWC0</accession>
<feature type="domain" description="HpcH/HpaI aldolase/citrate lyase" evidence="6">
    <location>
        <begin position="60"/>
        <end position="291"/>
    </location>
</feature>
<dbReference type="PANTHER" id="PTHR32308">
    <property type="entry name" value="LYASE BETA SUBUNIT, PUTATIVE (AFU_ORTHOLOGUE AFUA_4G13030)-RELATED"/>
    <property type="match status" value="1"/>
</dbReference>
<keyword evidence="7" id="KW-0808">Transferase</keyword>
<dbReference type="Pfam" id="PF03328">
    <property type="entry name" value="HpcH_HpaI"/>
    <property type="match status" value="1"/>
</dbReference>
<dbReference type="GO" id="GO:0006107">
    <property type="term" value="P:oxaloacetate metabolic process"/>
    <property type="evidence" value="ECO:0007669"/>
    <property type="project" value="TreeGrafter"/>
</dbReference>
<dbReference type="InterPro" id="IPR005000">
    <property type="entry name" value="Aldolase/citrate-lyase_domain"/>
</dbReference>
<evidence type="ECO:0000256" key="3">
    <source>
        <dbReference type="ARBA" id="ARBA00022842"/>
    </source>
</evidence>
<dbReference type="SUPFAM" id="SSF51621">
    <property type="entry name" value="Phosphoenolpyruvate/pyruvate domain"/>
    <property type="match status" value="1"/>
</dbReference>
<dbReference type="GO" id="GO:0016301">
    <property type="term" value="F:kinase activity"/>
    <property type="evidence" value="ECO:0007669"/>
    <property type="project" value="UniProtKB-KW"/>
</dbReference>
<evidence type="ECO:0000313" key="7">
    <source>
        <dbReference type="EMBL" id="KAH8104486.1"/>
    </source>
</evidence>
<organism evidence="7 8">
    <name type="scientific">Cristinia sonorae</name>
    <dbReference type="NCBI Taxonomy" id="1940300"/>
    <lineage>
        <taxon>Eukaryota</taxon>
        <taxon>Fungi</taxon>
        <taxon>Dikarya</taxon>
        <taxon>Basidiomycota</taxon>
        <taxon>Agaricomycotina</taxon>
        <taxon>Agaricomycetes</taxon>
        <taxon>Agaricomycetidae</taxon>
        <taxon>Agaricales</taxon>
        <taxon>Pleurotineae</taxon>
        <taxon>Stephanosporaceae</taxon>
        <taxon>Cristinia</taxon>
    </lineage>
</organism>
<comment type="cofactor">
    <cofactor evidence="1">
        <name>Mg(2+)</name>
        <dbReference type="ChEBI" id="CHEBI:18420"/>
    </cofactor>
</comment>
<evidence type="ECO:0000259" key="6">
    <source>
        <dbReference type="Pfam" id="PF03328"/>
    </source>
</evidence>
<reference evidence="7" key="1">
    <citation type="journal article" date="2021" name="New Phytol.">
        <title>Evolutionary innovations through gain and loss of genes in the ectomycorrhizal Boletales.</title>
        <authorList>
            <person name="Wu G."/>
            <person name="Miyauchi S."/>
            <person name="Morin E."/>
            <person name="Kuo A."/>
            <person name="Drula E."/>
            <person name="Varga T."/>
            <person name="Kohler A."/>
            <person name="Feng B."/>
            <person name="Cao Y."/>
            <person name="Lipzen A."/>
            <person name="Daum C."/>
            <person name="Hundley H."/>
            <person name="Pangilinan J."/>
            <person name="Johnson J."/>
            <person name="Barry K."/>
            <person name="LaButti K."/>
            <person name="Ng V."/>
            <person name="Ahrendt S."/>
            <person name="Min B."/>
            <person name="Choi I.G."/>
            <person name="Park H."/>
            <person name="Plett J.M."/>
            <person name="Magnuson J."/>
            <person name="Spatafora J.W."/>
            <person name="Nagy L.G."/>
            <person name="Henrissat B."/>
            <person name="Grigoriev I.V."/>
            <person name="Yang Z.L."/>
            <person name="Xu J."/>
            <person name="Martin F.M."/>
        </authorList>
    </citation>
    <scope>NUCLEOTIDE SEQUENCE</scope>
    <source>
        <strain evidence="7">KKN 215</strain>
    </source>
</reference>
<feature type="binding site" evidence="4">
    <location>
        <position position="123"/>
    </location>
    <ligand>
        <name>substrate</name>
    </ligand>
</feature>
<evidence type="ECO:0000256" key="5">
    <source>
        <dbReference type="PIRSR" id="PIRSR015582-2"/>
    </source>
</evidence>
<evidence type="ECO:0000256" key="2">
    <source>
        <dbReference type="ARBA" id="ARBA00022723"/>
    </source>
</evidence>
<evidence type="ECO:0000313" key="8">
    <source>
        <dbReference type="Proteomes" id="UP000813824"/>
    </source>
</evidence>
<dbReference type="InterPro" id="IPR015813">
    <property type="entry name" value="Pyrv/PenolPyrv_kinase-like_dom"/>
</dbReference>
<dbReference type="OrthoDB" id="1773at2759"/>
<keyword evidence="7" id="KW-0670">Pyruvate</keyword>